<name>A0ABV9AHA4_9ACTN</name>
<dbReference type="RefSeq" id="WP_381168115.1">
    <property type="nucleotide sequence ID" value="NZ_JBHSFK010000002.1"/>
</dbReference>
<evidence type="ECO:0000313" key="3">
    <source>
        <dbReference type="EMBL" id="MFC4498642.1"/>
    </source>
</evidence>
<gene>
    <name evidence="3" type="ORF">ACFPIH_03740</name>
</gene>
<evidence type="ECO:0000313" key="4">
    <source>
        <dbReference type="Proteomes" id="UP001595839"/>
    </source>
</evidence>
<keyword evidence="2" id="KW-0732">Signal</keyword>
<sequence>MRKFRNAALVAAMIGTLGLTGAGVASATNGADEGGRLCLQGAEQGDSNLNVGLINLNNVPILSSLTEQSVIQQSCVNGDASGTATGAGLEGSSSAGGVLNGLLGGLGG</sequence>
<evidence type="ECO:0000256" key="1">
    <source>
        <dbReference type="SAM" id="MobiDB-lite"/>
    </source>
</evidence>
<feature type="region of interest" description="Disordered" evidence="1">
    <location>
        <begin position="86"/>
        <end position="108"/>
    </location>
</feature>
<protein>
    <recommendedName>
        <fullName evidence="5">Secreted protein</fullName>
    </recommendedName>
</protein>
<dbReference type="EMBL" id="JBHSFK010000002">
    <property type="protein sequence ID" value="MFC4498642.1"/>
    <property type="molecule type" value="Genomic_DNA"/>
</dbReference>
<reference evidence="4" key="1">
    <citation type="journal article" date="2019" name="Int. J. Syst. Evol. Microbiol.">
        <title>The Global Catalogue of Microorganisms (GCM) 10K type strain sequencing project: providing services to taxonomists for standard genome sequencing and annotation.</title>
        <authorList>
            <consortium name="The Broad Institute Genomics Platform"/>
            <consortium name="The Broad Institute Genome Sequencing Center for Infectious Disease"/>
            <person name="Wu L."/>
            <person name="Ma J."/>
        </authorList>
    </citation>
    <scope>NUCLEOTIDE SEQUENCE [LARGE SCALE GENOMIC DNA]</scope>
    <source>
        <strain evidence="4">CGMCC 4.7177</strain>
    </source>
</reference>
<evidence type="ECO:0008006" key="5">
    <source>
        <dbReference type="Google" id="ProtNLM"/>
    </source>
</evidence>
<organism evidence="3 4">
    <name type="scientific">Streptomyces vulcanius</name>
    <dbReference type="NCBI Taxonomy" id="1441876"/>
    <lineage>
        <taxon>Bacteria</taxon>
        <taxon>Bacillati</taxon>
        <taxon>Actinomycetota</taxon>
        <taxon>Actinomycetes</taxon>
        <taxon>Kitasatosporales</taxon>
        <taxon>Streptomycetaceae</taxon>
        <taxon>Streptomyces</taxon>
    </lineage>
</organism>
<feature type="chain" id="PRO_5046438548" description="Secreted protein" evidence="2">
    <location>
        <begin position="28"/>
        <end position="108"/>
    </location>
</feature>
<accession>A0ABV9AHA4</accession>
<evidence type="ECO:0000256" key="2">
    <source>
        <dbReference type="SAM" id="SignalP"/>
    </source>
</evidence>
<comment type="caution">
    <text evidence="3">The sequence shown here is derived from an EMBL/GenBank/DDBJ whole genome shotgun (WGS) entry which is preliminary data.</text>
</comment>
<feature type="compositionally biased region" description="Low complexity" evidence="1">
    <location>
        <begin position="86"/>
        <end position="97"/>
    </location>
</feature>
<dbReference type="Proteomes" id="UP001595839">
    <property type="component" value="Unassembled WGS sequence"/>
</dbReference>
<feature type="compositionally biased region" description="Gly residues" evidence="1">
    <location>
        <begin position="98"/>
        <end position="108"/>
    </location>
</feature>
<proteinExistence type="predicted"/>
<feature type="signal peptide" evidence="2">
    <location>
        <begin position="1"/>
        <end position="27"/>
    </location>
</feature>
<keyword evidence="4" id="KW-1185">Reference proteome</keyword>